<keyword evidence="6" id="KW-0175">Coiled coil</keyword>
<dbReference type="Pfam" id="PF14580">
    <property type="entry name" value="LRR_9"/>
    <property type="match status" value="1"/>
</dbReference>
<reference evidence="12" key="1">
    <citation type="journal article" date="2012" name="Proc. Natl. Acad. Sci. U.S.A.">
        <title>Antigenic diversity is generated by distinct evolutionary mechanisms in African trypanosome species.</title>
        <authorList>
            <person name="Jackson A.P."/>
            <person name="Berry A."/>
            <person name="Aslett M."/>
            <person name="Allison H.C."/>
            <person name="Burton P."/>
            <person name="Vavrova-Anderson J."/>
            <person name="Brown R."/>
            <person name="Browne H."/>
            <person name="Corton N."/>
            <person name="Hauser H."/>
            <person name="Gamble J."/>
            <person name="Gilderthorp R."/>
            <person name="Marcello L."/>
            <person name="McQuillan J."/>
            <person name="Otto T.D."/>
            <person name="Quail M.A."/>
            <person name="Sanders M.J."/>
            <person name="van Tonder A."/>
            <person name="Ginger M.L."/>
            <person name="Field M.C."/>
            <person name="Barry J.D."/>
            <person name="Hertz-Fowler C."/>
            <person name="Berriman M."/>
        </authorList>
    </citation>
    <scope>NUCLEOTIDE SEQUENCE</scope>
    <source>
        <strain evidence="12">Y486</strain>
    </source>
</reference>
<comment type="subcellular location">
    <subcellularLocation>
        <location evidence="1">Cytoplasm</location>
        <location evidence="1">Cytoskeleton</location>
        <location evidence="1">Flagellum axoneme</location>
    </subcellularLocation>
</comment>
<evidence type="ECO:0000256" key="3">
    <source>
        <dbReference type="ARBA" id="ARBA00022614"/>
    </source>
</evidence>
<dbReference type="AlphaFoldDB" id="G0TXF3"/>
<comment type="similarity">
    <text evidence="10">Belongs to the DRC3 family.</text>
</comment>
<gene>
    <name evidence="12" type="ORF">TVY486_0604340</name>
</gene>
<dbReference type="InterPro" id="IPR001611">
    <property type="entry name" value="Leu-rich_rpt"/>
</dbReference>
<dbReference type="InterPro" id="IPR032675">
    <property type="entry name" value="LRR_dom_sf"/>
</dbReference>
<evidence type="ECO:0000256" key="6">
    <source>
        <dbReference type="ARBA" id="ARBA00023054"/>
    </source>
</evidence>
<keyword evidence="2" id="KW-0963">Cytoplasm</keyword>
<evidence type="ECO:0000256" key="2">
    <source>
        <dbReference type="ARBA" id="ARBA00022490"/>
    </source>
</evidence>
<evidence type="ECO:0000256" key="7">
    <source>
        <dbReference type="ARBA" id="ARBA00023069"/>
    </source>
</evidence>
<sequence>MSKGYTVYPLMHQPQETVINEALIRQCIYFSSVRSTDEERLRFVSAREEVQRKQRAKNAMETMELRKVATLLLSYQRIGKIDNLVGLCNLTKLVLDNNLITAIENISHLKKLQWLDLSFNQITEITGLEELVELETLSLFSNKISVVQGLDTLKKLTSLSVGNNNIELLEDTARYLHRISSLRVLTLKGNRVEKQPMYRVRLLAFVPKLQFLDGCVVYEGEVARAREEQREHLMPIDEEDQRIANELKMEQEAERTRLDYERFNCPDETKLYDSLFRLEVDGRSLSEFLRVDLVSSLSKDPIEKFQMEFTEKTKELSDAMKAIRLRRDEDERAYGSTVERYKQRNADASKMLIREFEKELKRHIPRTLWSRPSEAKELSSDVVAVLEKRLHEVHHQLMEQEADQYDALESLNAGTIAKWKADAVDVILQTAFENFLKLEADFQVSLRQVFDTVFDMRQKQEHQADAYHHIKQDDAIMSVIESKEEYQKFLGDWFEVRRKRLEELEQIHIRSEERLLNERSARILNEEQYRHRNRMNEIHEFLQQMNSLIGSSCT</sequence>
<evidence type="ECO:0000313" key="12">
    <source>
        <dbReference type="EMBL" id="CCC48643.1"/>
    </source>
</evidence>
<dbReference type="PANTHER" id="PTHR45973">
    <property type="entry name" value="PROTEIN PHOSPHATASE 1 REGULATORY SUBUNIT SDS22-RELATED"/>
    <property type="match status" value="1"/>
</dbReference>
<evidence type="ECO:0000256" key="8">
    <source>
        <dbReference type="ARBA" id="ARBA00023212"/>
    </source>
</evidence>
<dbReference type="PROSITE" id="PS51450">
    <property type="entry name" value="LRR"/>
    <property type="match status" value="3"/>
</dbReference>
<dbReference type="GO" id="GO:0005929">
    <property type="term" value="C:cilium"/>
    <property type="evidence" value="ECO:0007669"/>
    <property type="project" value="TreeGrafter"/>
</dbReference>
<evidence type="ECO:0000256" key="11">
    <source>
        <dbReference type="ARBA" id="ARBA00040950"/>
    </source>
</evidence>
<evidence type="ECO:0000256" key="4">
    <source>
        <dbReference type="ARBA" id="ARBA00022737"/>
    </source>
</evidence>
<keyword evidence="7" id="KW-0969">Cilium</keyword>
<evidence type="ECO:0000256" key="1">
    <source>
        <dbReference type="ARBA" id="ARBA00004611"/>
    </source>
</evidence>
<dbReference type="PANTHER" id="PTHR45973:SF12">
    <property type="entry name" value="DYNEIN REGULATORY COMPLEX SUBUNIT 3"/>
    <property type="match status" value="1"/>
</dbReference>
<dbReference type="Gene3D" id="3.80.10.10">
    <property type="entry name" value="Ribonuclease Inhibitor"/>
    <property type="match status" value="2"/>
</dbReference>
<evidence type="ECO:0000256" key="5">
    <source>
        <dbReference type="ARBA" id="ARBA00022846"/>
    </source>
</evidence>
<keyword evidence="8" id="KW-0206">Cytoskeleton</keyword>
<dbReference type="InterPro" id="IPR003591">
    <property type="entry name" value="Leu-rich_rpt_typical-subtyp"/>
</dbReference>
<dbReference type="SMART" id="SM00365">
    <property type="entry name" value="LRR_SD22"/>
    <property type="match status" value="4"/>
</dbReference>
<keyword evidence="3" id="KW-0433">Leucine-rich repeat</keyword>
<dbReference type="SUPFAM" id="SSF52075">
    <property type="entry name" value="Outer arm dynein light chain 1"/>
    <property type="match status" value="1"/>
</dbReference>
<name>G0TXF3_TRYVY</name>
<dbReference type="VEuPathDB" id="TriTrypDB:TvY486_0604340"/>
<accession>G0TXF3</accession>
<dbReference type="EMBL" id="HE573022">
    <property type="protein sequence ID" value="CCC48643.1"/>
    <property type="molecule type" value="Genomic_DNA"/>
</dbReference>
<evidence type="ECO:0000256" key="9">
    <source>
        <dbReference type="ARBA" id="ARBA00023273"/>
    </source>
</evidence>
<dbReference type="SMART" id="SM00369">
    <property type="entry name" value="LRR_TYP"/>
    <property type="match status" value="3"/>
</dbReference>
<keyword evidence="9" id="KW-0966">Cell projection</keyword>
<keyword evidence="5" id="KW-0282">Flagellum</keyword>
<evidence type="ECO:0000256" key="10">
    <source>
        <dbReference type="ARBA" id="ARBA00038378"/>
    </source>
</evidence>
<dbReference type="InterPro" id="IPR050576">
    <property type="entry name" value="Cilia_flagella_integrity"/>
</dbReference>
<organism evidence="12">
    <name type="scientific">Trypanosoma vivax (strain Y486)</name>
    <dbReference type="NCBI Taxonomy" id="1055687"/>
    <lineage>
        <taxon>Eukaryota</taxon>
        <taxon>Discoba</taxon>
        <taxon>Euglenozoa</taxon>
        <taxon>Kinetoplastea</taxon>
        <taxon>Metakinetoplastina</taxon>
        <taxon>Trypanosomatida</taxon>
        <taxon>Trypanosomatidae</taxon>
        <taxon>Trypanosoma</taxon>
        <taxon>Duttonella</taxon>
    </lineage>
</organism>
<keyword evidence="4" id="KW-0677">Repeat</keyword>
<protein>
    <recommendedName>
        <fullName evidence="11">Dynein regulatory complex subunit 3</fullName>
    </recommendedName>
</protein>
<dbReference type="OMA" id="QYNCPNE"/>
<proteinExistence type="inferred from homology"/>